<accession>J0WK66</accession>
<dbReference type="AlphaFoldDB" id="J0WK66"/>
<keyword evidence="3" id="KW-1185">Reference proteome</keyword>
<protein>
    <submittedName>
        <fullName evidence="2">Uncharacterized protein</fullName>
    </submittedName>
</protein>
<evidence type="ECO:0000256" key="1">
    <source>
        <dbReference type="SAM" id="MobiDB-lite"/>
    </source>
</evidence>
<evidence type="ECO:0000313" key="3">
    <source>
        <dbReference type="Proteomes" id="UP000006514"/>
    </source>
</evidence>
<gene>
    <name evidence="2" type="ORF">AURDEDRAFT_132034</name>
</gene>
<feature type="region of interest" description="Disordered" evidence="1">
    <location>
        <begin position="1"/>
        <end position="59"/>
    </location>
</feature>
<dbReference type="EMBL" id="JH688733">
    <property type="protein sequence ID" value="EJD32693.1"/>
    <property type="molecule type" value="Genomic_DNA"/>
</dbReference>
<evidence type="ECO:0000313" key="2">
    <source>
        <dbReference type="EMBL" id="EJD32693.1"/>
    </source>
</evidence>
<sequence length="140" mass="15928">MDLEPSASETNQTPVDVDISDEEPTPMTETEIDALPRRESPSYRSPGQMPPLNDPACRSHDHEETEYMDYQELKTLSKSLFFDHRRALGPGEVRVCALQPLNDDNRVGPSDTGKHTPFKRGHRRNWYGYDAVPIRTLSIC</sequence>
<organism evidence="2 3">
    <name type="scientific">Auricularia subglabra (strain TFB-10046 / SS5)</name>
    <name type="common">White-rot fungus</name>
    <name type="synonym">Auricularia delicata (strain TFB10046)</name>
    <dbReference type="NCBI Taxonomy" id="717982"/>
    <lineage>
        <taxon>Eukaryota</taxon>
        <taxon>Fungi</taxon>
        <taxon>Dikarya</taxon>
        <taxon>Basidiomycota</taxon>
        <taxon>Agaricomycotina</taxon>
        <taxon>Agaricomycetes</taxon>
        <taxon>Auriculariales</taxon>
        <taxon>Auriculariaceae</taxon>
        <taxon>Auricularia</taxon>
    </lineage>
</organism>
<name>J0WK66_AURST</name>
<dbReference type="KEGG" id="adl:AURDEDRAFT_132034"/>
<dbReference type="InParanoid" id="J0WK66"/>
<dbReference type="Proteomes" id="UP000006514">
    <property type="component" value="Unassembled WGS sequence"/>
</dbReference>
<reference evidence="3" key="1">
    <citation type="journal article" date="2012" name="Science">
        <title>The Paleozoic origin of enzymatic lignin decomposition reconstructed from 31 fungal genomes.</title>
        <authorList>
            <person name="Floudas D."/>
            <person name="Binder M."/>
            <person name="Riley R."/>
            <person name="Barry K."/>
            <person name="Blanchette R.A."/>
            <person name="Henrissat B."/>
            <person name="Martinez A.T."/>
            <person name="Otillar R."/>
            <person name="Spatafora J.W."/>
            <person name="Yadav J.S."/>
            <person name="Aerts A."/>
            <person name="Benoit I."/>
            <person name="Boyd A."/>
            <person name="Carlson A."/>
            <person name="Copeland A."/>
            <person name="Coutinho P.M."/>
            <person name="de Vries R.P."/>
            <person name="Ferreira P."/>
            <person name="Findley K."/>
            <person name="Foster B."/>
            <person name="Gaskell J."/>
            <person name="Glotzer D."/>
            <person name="Gorecki P."/>
            <person name="Heitman J."/>
            <person name="Hesse C."/>
            <person name="Hori C."/>
            <person name="Igarashi K."/>
            <person name="Jurgens J.A."/>
            <person name="Kallen N."/>
            <person name="Kersten P."/>
            <person name="Kohler A."/>
            <person name="Kuees U."/>
            <person name="Kumar T.K.A."/>
            <person name="Kuo A."/>
            <person name="LaButti K."/>
            <person name="Larrondo L.F."/>
            <person name="Lindquist E."/>
            <person name="Ling A."/>
            <person name="Lombard V."/>
            <person name="Lucas S."/>
            <person name="Lundell T."/>
            <person name="Martin R."/>
            <person name="McLaughlin D.J."/>
            <person name="Morgenstern I."/>
            <person name="Morin E."/>
            <person name="Murat C."/>
            <person name="Nagy L.G."/>
            <person name="Nolan M."/>
            <person name="Ohm R.A."/>
            <person name="Patyshakuliyeva A."/>
            <person name="Rokas A."/>
            <person name="Ruiz-Duenas F.J."/>
            <person name="Sabat G."/>
            <person name="Salamov A."/>
            <person name="Samejima M."/>
            <person name="Schmutz J."/>
            <person name="Slot J.C."/>
            <person name="St John F."/>
            <person name="Stenlid J."/>
            <person name="Sun H."/>
            <person name="Sun S."/>
            <person name="Syed K."/>
            <person name="Tsang A."/>
            <person name="Wiebenga A."/>
            <person name="Young D."/>
            <person name="Pisabarro A."/>
            <person name="Eastwood D.C."/>
            <person name="Martin F."/>
            <person name="Cullen D."/>
            <person name="Grigoriev I.V."/>
            <person name="Hibbett D.S."/>
        </authorList>
    </citation>
    <scope>NUCLEOTIDE SEQUENCE [LARGE SCALE GENOMIC DNA]</scope>
    <source>
        <strain evidence="3">TFB10046</strain>
    </source>
</reference>
<proteinExistence type="predicted"/>